<evidence type="ECO:0000313" key="1">
    <source>
        <dbReference type="EMBL" id="CAG8526708.1"/>
    </source>
</evidence>
<organism evidence="1 2">
    <name type="scientific">Cetraspora pellucida</name>
    <dbReference type="NCBI Taxonomy" id="1433469"/>
    <lineage>
        <taxon>Eukaryota</taxon>
        <taxon>Fungi</taxon>
        <taxon>Fungi incertae sedis</taxon>
        <taxon>Mucoromycota</taxon>
        <taxon>Glomeromycotina</taxon>
        <taxon>Glomeromycetes</taxon>
        <taxon>Diversisporales</taxon>
        <taxon>Gigasporaceae</taxon>
        <taxon>Cetraspora</taxon>
    </lineage>
</organism>
<protein>
    <submittedName>
        <fullName evidence="1">14795_t:CDS:1</fullName>
    </submittedName>
</protein>
<accession>A0A9N9FDT6</accession>
<reference evidence="1" key="1">
    <citation type="submission" date="2021-06" db="EMBL/GenBank/DDBJ databases">
        <authorList>
            <person name="Kallberg Y."/>
            <person name="Tangrot J."/>
            <person name="Rosling A."/>
        </authorList>
    </citation>
    <scope>NUCLEOTIDE SEQUENCE</scope>
    <source>
        <strain evidence="1">FL966</strain>
    </source>
</reference>
<dbReference type="OrthoDB" id="2363812at2759"/>
<dbReference type="EMBL" id="CAJVQA010001804">
    <property type="protein sequence ID" value="CAG8526708.1"/>
    <property type="molecule type" value="Genomic_DNA"/>
</dbReference>
<keyword evidence="2" id="KW-1185">Reference proteome</keyword>
<comment type="caution">
    <text evidence="1">The sequence shown here is derived from an EMBL/GenBank/DDBJ whole genome shotgun (WGS) entry which is preliminary data.</text>
</comment>
<evidence type="ECO:0000313" key="2">
    <source>
        <dbReference type="Proteomes" id="UP000789759"/>
    </source>
</evidence>
<dbReference type="Proteomes" id="UP000789759">
    <property type="component" value="Unassembled WGS sequence"/>
</dbReference>
<feature type="non-terminal residue" evidence="1">
    <location>
        <position position="1"/>
    </location>
</feature>
<name>A0A9N9FDT6_9GLOM</name>
<sequence length="145" mass="15607">MMITLKKISIWSSNLLTLLFFIVLLVPNAQLLFIDHQKRDLTQCSGSYHITNITFSPNPIPLYLSSFNASLSGTTDVAITGGTIVASVYGVSQTLQICSYVMCPIPVGPFTFSGTINVPSNVSSSCFALQFTGVNVEVRAYDASG</sequence>
<dbReference type="AlphaFoldDB" id="A0A9N9FDT6"/>
<proteinExistence type="predicted"/>
<gene>
    <name evidence="1" type="ORF">CPELLU_LOCUS3650</name>
</gene>